<feature type="transmembrane region" description="Helical" evidence="1">
    <location>
        <begin position="159"/>
        <end position="178"/>
    </location>
</feature>
<feature type="transmembrane region" description="Helical" evidence="1">
    <location>
        <begin position="183"/>
        <end position="202"/>
    </location>
</feature>
<dbReference type="RefSeq" id="WP_181611663.1">
    <property type="nucleotide sequence ID" value="NZ_BAABAM010000003.1"/>
</dbReference>
<feature type="transmembrane region" description="Helical" evidence="1">
    <location>
        <begin position="132"/>
        <end position="153"/>
    </location>
</feature>
<dbReference type="AlphaFoldDB" id="A0A7W0CKR2"/>
<evidence type="ECO:0000313" key="3">
    <source>
        <dbReference type="Proteomes" id="UP000530928"/>
    </source>
</evidence>
<dbReference type="Proteomes" id="UP000530928">
    <property type="component" value="Unassembled WGS sequence"/>
</dbReference>
<feature type="transmembrane region" description="Helical" evidence="1">
    <location>
        <begin position="316"/>
        <end position="339"/>
    </location>
</feature>
<gene>
    <name evidence="2" type="ORF">HNR30_004307</name>
</gene>
<name>A0A7W0CKR2_9ACTN</name>
<feature type="transmembrane region" description="Helical" evidence="1">
    <location>
        <begin position="371"/>
        <end position="388"/>
    </location>
</feature>
<keyword evidence="1" id="KW-0812">Transmembrane</keyword>
<reference evidence="2 3" key="1">
    <citation type="submission" date="2020-07" db="EMBL/GenBank/DDBJ databases">
        <title>Genomic Encyclopedia of Type Strains, Phase IV (KMG-IV): sequencing the most valuable type-strain genomes for metagenomic binning, comparative biology and taxonomic classification.</title>
        <authorList>
            <person name="Goeker M."/>
        </authorList>
    </citation>
    <scope>NUCLEOTIDE SEQUENCE [LARGE SCALE GENOMIC DNA]</scope>
    <source>
        <strain evidence="2 3">DSM 45533</strain>
    </source>
</reference>
<protein>
    <submittedName>
        <fullName evidence="2">Uncharacterized protein</fullName>
    </submittedName>
</protein>
<keyword evidence="1" id="KW-0472">Membrane</keyword>
<evidence type="ECO:0000256" key="1">
    <source>
        <dbReference type="SAM" id="Phobius"/>
    </source>
</evidence>
<keyword evidence="3" id="KW-1185">Reference proteome</keyword>
<proteinExistence type="predicted"/>
<feature type="transmembrane region" description="Helical" evidence="1">
    <location>
        <begin position="345"/>
        <end position="364"/>
    </location>
</feature>
<organism evidence="2 3">
    <name type="scientific">Nonomuraea soli</name>
    <dbReference type="NCBI Taxonomy" id="1032476"/>
    <lineage>
        <taxon>Bacteria</taxon>
        <taxon>Bacillati</taxon>
        <taxon>Actinomycetota</taxon>
        <taxon>Actinomycetes</taxon>
        <taxon>Streptosporangiales</taxon>
        <taxon>Streptosporangiaceae</taxon>
        <taxon>Nonomuraea</taxon>
    </lineage>
</organism>
<feature type="transmembrane region" description="Helical" evidence="1">
    <location>
        <begin position="208"/>
        <end position="230"/>
    </location>
</feature>
<feature type="transmembrane region" description="Helical" evidence="1">
    <location>
        <begin position="242"/>
        <end position="259"/>
    </location>
</feature>
<accession>A0A7W0CKR2</accession>
<feature type="transmembrane region" description="Helical" evidence="1">
    <location>
        <begin position="271"/>
        <end position="289"/>
    </location>
</feature>
<dbReference type="EMBL" id="JACDUR010000004">
    <property type="protein sequence ID" value="MBA2892953.1"/>
    <property type="molecule type" value="Genomic_DNA"/>
</dbReference>
<comment type="caution">
    <text evidence="2">The sequence shown here is derived from an EMBL/GenBank/DDBJ whole genome shotgun (WGS) entry which is preliminary data.</text>
</comment>
<feature type="transmembrane region" description="Helical" evidence="1">
    <location>
        <begin position="400"/>
        <end position="420"/>
    </location>
</feature>
<keyword evidence="1" id="KW-1133">Transmembrane helix</keyword>
<feature type="transmembrane region" description="Helical" evidence="1">
    <location>
        <begin position="105"/>
        <end position="125"/>
    </location>
</feature>
<evidence type="ECO:0000313" key="2">
    <source>
        <dbReference type="EMBL" id="MBA2892953.1"/>
    </source>
</evidence>
<sequence>MSDELADQLRPKLVHAVEPLQVAAALESEGLNDKIARDRYGHTDVFSLAEEVYARLAREARPPVEPAPRRPRMLAQLSHGLLYGMPGALLPATSALVGAQWLMPGLVLTTGAGWILGGCMARMVYGKPDSAWTVVVYGLVAGAVAALAIGLLVQGPPALLALCVVQITFQLCSGMLLIHHQEALLAVLMGPGVVAGVTYLVIGTPFAAIVAVVVGTLCIAGVTGAALVLTSRQRAPLAVPRGLLLGLVHSLLTALFLLQAEARYVVGRPDIAIAGAGLVLGMGVLEFRAHCFETDVRSVIRQVCYPAEFTRHGHRLLLAGLGICLAVLTVLSAPPLLLVSITAEGAVMALAHVVLGGAYFLAFLLANQGRVVELCLAQGAALLIHPGLRLVAPVPVLSDTLLFLAACLLFLCLLLVLMAARLRDVWAYR</sequence>